<protein>
    <submittedName>
        <fullName evidence="2">Uncharacterized protein</fullName>
    </submittedName>
</protein>
<sequence>MQRLTQLPLSQLSPAIQITWALSNPPANQAQRNWDAAARRRATVERRRRVQQEKGKEGEM</sequence>
<keyword evidence="3" id="KW-1185">Reference proteome</keyword>
<dbReference type="AlphaFoldDB" id="A0A3A2ZQ31"/>
<proteinExistence type="predicted"/>
<comment type="caution">
    <text evidence="2">The sequence shown here is derived from an EMBL/GenBank/DDBJ whole genome shotgun (WGS) entry which is preliminary data.</text>
</comment>
<evidence type="ECO:0000313" key="2">
    <source>
        <dbReference type="EMBL" id="RJE25268.1"/>
    </source>
</evidence>
<evidence type="ECO:0000313" key="3">
    <source>
        <dbReference type="Proteomes" id="UP000266188"/>
    </source>
</evidence>
<reference evidence="3" key="1">
    <citation type="submission" date="2017-02" db="EMBL/GenBank/DDBJ databases">
        <authorList>
            <person name="Tafer H."/>
            <person name="Lopandic K."/>
        </authorList>
    </citation>
    <scope>NUCLEOTIDE SEQUENCE [LARGE SCALE GENOMIC DNA]</scope>
    <source>
        <strain evidence="3">CBS 366.77</strain>
    </source>
</reference>
<accession>A0A3A2ZQ31</accession>
<feature type="region of interest" description="Disordered" evidence="1">
    <location>
        <begin position="27"/>
        <end position="60"/>
    </location>
</feature>
<name>A0A3A2ZQ31_9EURO</name>
<dbReference type="EMBL" id="MVGC01000053">
    <property type="protein sequence ID" value="RJE25268.1"/>
    <property type="molecule type" value="Genomic_DNA"/>
</dbReference>
<feature type="compositionally biased region" description="Basic and acidic residues" evidence="1">
    <location>
        <begin position="42"/>
        <end position="60"/>
    </location>
</feature>
<gene>
    <name evidence="2" type="ORF">PHISCL_02418</name>
</gene>
<dbReference type="Proteomes" id="UP000266188">
    <property type="component" value="Unassembled WGS sequence"/>
</dbReference>
<organism evidence="2 3">
    <name type="scientific">Aspergillus sclerotialis</name>
    <dbReference type="NCBI Taxonomy" id="2070753"/>
    <lineage>
        <taxon>Eukaryota</taxon>
        <taxon>Fungi</taxon>
        <taxon>Dikarya</taxon>
        <taxon>Ascomycota</taxon>
        <taxon>Pezizomycotina</taxon>
        <taxon>Eurotiomycetes</taxon>
        <taxon>Eurotiomycetidae</taxon>
        <taxon>Eurotiales</taxon>
        <taxon>Aspergillaceae</taxon>
        <taxon>Aspergillus</taxon>
        <taxon>Aspergillus subgen. Polypaecilum</taxon>
    </lineage>
</organism>
<evidence type="ECO:0000256" key="1">
    <source>
        <dbReference type="SAM" id="MobiDB-lite"/>
    </source>
</evidence>